<dbReference type="SMART" id="SM00448">
    <property type="entry name" value="REC"/>
    <property type="match status" value="1"/>
</dbReference>
<dbReference type="InterPro" id="IPR005467">
    <property type="entry name" value="His_kinase_dom"/>
</dbReference>
<dbReference type="InterPro" id="IPR001789">
    <property type="entry name" value="Sig_transdc_resp-reg_receiver"/>
</dbReference>
<protein>
    <recommendedName>
        <fullName evidence="3">histidine kinase</fullName>
        <ecNumber evidence="3">2.7.13.3</ecNumber>
    </recommendedName>
</protein>
<organism evidence="14 15">
    <name type="scientific">Nocardioides eburneiflavus</name>
    <dbReference type="NCBI Taxonomy" id="2518372"/>
    <lineage>
        <taxon>Bacteria</taxon>
        <taxon>Bacillati</taxon>
        <taxon>Actinomycetota</taxon>
        <taxon>Actinomycetes</taxon>
        <taxon>Propionibacteriales</taxon>
        <taxon>Nocardioidaceae</taxon>
        <taxon>Nocardioides</taxon>
    </lineage>
</organism>
<dbReference type="Pfam" id="PF00072">
    <property type="entry name" value="Response_reg"/>
    <property type="match status" value="1"/>
</dbReference>
<feature type="domain" description="Histidine kinase" evidence="12">
    <location>
        <begin position="389"/>
        <end position="607"/>
    </location>
</feature>
<dbReference type="PRINTS" id="PR00344">
    <property type="entry name" value="BCTRLSENSOR"/>
</dbReference>
<dbReference type="Pfam" id="PF13185">
    <property type="entry name" value="GAF_2"/>
    <property type="match status" value="2"/>
</dbReference>
<dbReference type="GO" id="GO:0005524">
    <property type="term" value="F:ATP binding"/>
    <property type="evidence" value="ECO:0007669"/>
    <property type="project" value="UniProtKB-KW"/>
</dbReference>
<dbReference type="Gene3D" id="1.10.287.130">
    <property type="match status" value="1"/>
</dbReference>
<dbReference type="GO" id="GO:0000155">
    <property type="term" value="F:phosphorelay sensor kinase activity"/>
    <property type="evidence" value="ECO:0007669"/>
    <property type="project" value="InterPro"/>
</dbReference>
<evidence type="ECO:0000256" key="4">
    <source>
        <dbReference type="ARBA" id="ARBA00022553"/>
    </source>
</evidence>
<dbReference type="Gene3D" id="3.40.50.2300">
    <property type="match status" value="1"/>
</dbReference>
<dbReference type="SMART" id="SM00388">
    <property type="entry name" value="HisKA"/>
    <property type="match status" value="1"/>
</dbReference>
<dbReference type="SMART" id="SM00065">
    <property type="entry name" value="GAF"/>
    <property type="match status" value="2"/>
</dbReference>
<dbReference type="PROSITE" id="PS50110">
    <property type="entry name" value="RESPONSE_REGULATORY"/>
    <property type="match status" value="1"/>
</dbReference>
<dbReference type="FunFam" id="3.30.565.10:FF:000006">
    <property type="entry name" value="Sensor histidine kinase WalK"/>
    <property type="match status" value="1"/>
</dbReference>
<dbReference type="Gene3D" id="3.30.565.10">
    <property type="entry name" value="Histidine kinase-like ATPase, C-terminal domain"/>
    <property type="match status" value="1"/>
</dbReference>
<dbReference type="InterPro" id="IPR029016">
    <property type="entry name" value="GAF-like_dom_sf"/>
</dbReference>
<keyword evidence="8" id="KW-0067">ATP-binding</keyword>
<evidence type="ECO:0000256" key="6">
    <source>
        <dbReference type="ARBA" id="ARBA00022741"/>
    </source>
</evidence>
<feature type="domain" description="Response regulatory" evidence="13">
    <location>
        <begin position="621"/>
        <end position="734"/>
    </location>
</feature>
<evidence type="ECO:0000256" key="2">
    <source>
        <dbReference type="ARBA" id="ARBA00004236"/>
    </source>
</evidence>
<evidence type="ECO:0000256" key="11">
    <source>
        <dbReference type="PROSITE-ProRule" id="PRU00169"/>
    </source>
</evidence>
<comment type="subcellular location">
    <subcellularLocation>
        <location evidence="2">Cell membrane</location>
    </subcellularLocation>
</comment>
<dbReference type="Proteomes" id="UP000297496">
    <property type="component" value="Unassembled WGS sequence"/>
</dbReference>
<keyword evidence="15" id="KW-1185">Reference proteome</keyword>
<keyword evidence="7" id="KW-0418">Kinase</keyword>
<dbReference type="GO" id="GO:0009927">
    <property type="term" value="F:histidine phosphotransfer kinase activity"/>
    <property type="evidence" value="ECO:0007669"/>
    <property type="project" value="TreeGrafter"/>
</dbReference>
<evidence type="ECO:0000256" key="10">
    <source>
        <dbReference type="ARBA" id="ARBA00023136"/>
    </source>
</evidence>
<dbReference type="SMART" id="SM00387">
    <property type="entry name" value="HATPase_c"/>
    <property type="match status" value="1"/>
</dbReference>
<evidence type="ECO:0000256" key="7">
    <source>
        <dbReference type="ARBA" id="ARBA00022777"/>
    </source>
</evidence>
<name>A0A4Z1CE33_9ACTN</name>
<dbReference type="InterPro" id="IPR011006">
    <property type="entry name" value="CheY-like_superfamily"/>
</dbReference>
<keyword evidence="6" id="KW-0547">Nucleotide-binding</keyword>
<dbReference type="InterPro" id="IPR036097">
    <property type="entry name" value="HisK_dim/P_sf"/>
</dbReference>
<evidence type="ECO:0000259" key="12">
    <source>
        <dbReference type="PROSITE" id="PS50109"/>
    </source>
</evidence>
<evidence type="ECO:0000259" key="13">
    <source>
        <dbReference type="PROSITE" id="PS50110"/>
    </source>
</evidence>
<dbReference type="Pfam" id="PF02518">
    <property type="entry name" value="HATPase_c"/>
    <property type="match status" value="1"/>
</dbReference>
<comment type="caution">
    <text evidence="14">The sequence shown here is derived from an EMBL/GenBank/DDBJ whole genome shotgun (WGS) entry which is preliminary data.</text>
</comment>
<evidence type="ECO:0000256" key="9">
    <source>
        <dbReference type="ARBA" id="ARBA00023012"/>
    </source>
</evidence>
<dbReference type="RefSeq" id="WP_135838675.1">
    <property type="nucleotide sequence ID" value="NZ_SRRO01000001.1"/>
</dbReference>
<keyword evidence="10" id="KW-0472">Membrane</keyword>
<dbReference type="PANTHER" id="PTHR43047">
    <property type="entry name" value="TWO-COMPONENT HISTIDINE PROTEIN KINASE"/>
    <property type="match status" value="1"/>
</dbReference>
<dbReference type="PANTHER" id="PTHR43047:SF63">
    <property type="entry name" value="HISTIDINE KINASE"/>
    <property type="match status" value="1"/>
</dbReference>
<dbReference type="Gene3D" id="3.30.450.40">
    <property type="match status" value="2"/>
</dbReference>
<proteinExistence type="predicted"/>
<evidence type="ECO:0000313" key="15">
    <source>
        <dbReference type="Proteomes" id="UP000297496"/>
    </source>
</evidence>
<comment type="catalytic activity">
    <reaction evidence="1">
        <text>ATP + protein L-histidine = ADP + protein N-phospho-L-histidine.</text>
        <dbReference type="EC" id="2.7.13.3"/>
    </reaction>
</comment>
<dbReference type="SUPFAM" id="SSF55781">
    <property type="entry name" value="GAF domain-like"/>
    <property type="match status" value="2"/>
</dbReference>
<evidence type="ECO:0000256" key="5">
    <source>
        <dbReference type="ARBA" id="ARBA00022679"/>
    </source>
</evidence>
<evidence type="ECO:0000256" key="8">
    <source>
        <dbReference type="ARBA" id="ARBA00022840"/>
    </source>
</evidence>
<gene>
    <name evidence="14" type="ORF">EXE59_09420</name>
</gene>
<dbReference type="OrthoDB" id="9810730at2"/>
<accession>A0A4Z1CE33</accession>
<keyword evidence="9" id="KW-0902">Two-component regulatory system</keyword>
<dbReference type="SUPFAM" id="SSF52172">
    <property type="entry name" value="CheY-like"/>
    <property type="match status" value="1"/>
</dbReference>
<evidence type="ECO:0000313" key="14">
    <source>
        <dbReference type="EMBL" id="TGN64145.1"/>
    </source>
</evidence>
<dbReference type="CDD" id="cd16922">
    <property type="entry name" value="HATPase_EvgS-ArcB-TorS-like"/>
    <property type="match status" value="1"/>
</dbReference>
<dbReference type="InterPro" id="IPR003661">
    <property type="entry name" value="HisK_dim/P_dom"/>
</dbReference>
<evidence type="ECO:0000256" key="3">
    <source>
        <dbReference type="ARBA" id="ARBA00012438"/>
    </source>
</evidence>
<dbReference type="InterPro" id="IPR003594">
    <property type="entry name" value="HATPase_dom"/>
</dbReference>
<dbReference type="SUPFAM" id="SSF47384">
    <property type="entry name" value="Homodimeric domain of signal transducing histidine kinase"/>
    <property type="match status" value="1"/>
</dbReference>
<dbReference type="InterPro" id="IPR036890">
    <property type="entry name" value="HATPase_C_sf"/>
</dbReference>
<dbReference type="AlphaFoldDB" id="A0A4Z1CE33"/>
<dbReference type="GO" id="GO:0005886">
    <property type="term" value="C:plasma membrane"/>
    <property type="evidence" value="ECO:0007669"/>
    <property type="project" value="UniProtKB-SubCell"/>
</dbReference>
<dbReference type="CDD" id="cd00082">
    <property type="entry name" value="HisKA"/>
    <property type="match status" value="1"/>
</dbReference>
<dbReference type="EC" id="2.7.13.3" evidence="3"/>
<dbReference type="PROSITE" id="PS50109">
    <property type="entry name" value="HIS_KIN"/>
    <property type="match status" value="1"/>
</dbReference>
<keyword evidence="4 11" id="KW-0597">Phosphoprotein</keyword>
<dbReference type="EMBL" id="SRRO01000001">
    <property type="protein sequence ID" value="TGN64145.1"/>
    <property type="molecule type" value="Genomic_DNA"/>
</dbReference>
<keyword evidence="5" id="KW-0808">Transferase</keyword>
<sequence length="745" mass="80912">MDSGPLGETDSGSDTDRVLLDVQHQAAATREILEALGRAGADPSGVLDTIIDRAVHLCRAQVAQLYLLDGDTFRLSRISGDAPEEFIRYVEDHPVGRSRDSLLGRVAEDRVTQQIGDVLRDPDYGRHDLQSLAGFRTLMSAPMLLHDEVIGILSVWRTEAQPFDAGEVDVLSAFAVQAAIVLRQVELVAALEARSGELAAKVTQLEVLREIGEAISSTLDLDEVLGRIVSGAVRLCWADGGSIMEYDAAADCFRVRATAGGSPVLTDRLRALTIRRSTSPVGRAAAERSTLVVPDLASAARDDHLDILLADGWRSLLAVPLVRQDQLVGALVIRRRRPGDFGADTPELLRTFANQSGLAIVNARLFGELDTKRAELEVASRHKSEFLASMSHELRTPLNAVIGFSEVLLDRMFGELNPRQEEYLRDIWTSGKHLLELLNEILDLSKVEAGRMVLEPSLVSVRACLDYVLSLVRDRAAAHAIDVGLEVSEDVGIVWADELRLKQVVLNLVSNAVKFTPDGGTVRVFATREGEDVVVRVSDTGVGVPPEDRERIFESFQQGHRAAPNEEGTGLGLTLSRRIVALFGGTLWLEPQAGVGSVFAFRVPLPAVEPVGKADDDGLSTVLLVDDDRASLDLMTAYLSASPVRVLHARDGFEALSLSRTAAPDAVVLDIRLPRMDGWEVLARMKADPATRAIPVVVASIIDERQRGLQLGAVAYLLKPVRRDDLLDALRGHGLELEESEVGSP</sequence>
<reference evidence="14 15" key="1">
    <citation type="submission" date="2019-04" db="EMBL/GenBank/DDBJ databases">
        <title>Three New Species of Nocardioides, Nocardioides euryhalodurans sp. nov., Nocardioides seonyuensis sp. nov. and Nocardioides eburneoflavus sp. nov. Isolated from Soil.</title>
        <authorList>
            <person name="Roh S.G."/>
            <person name="Lee C."/>
            <person name="Kim M.-K."/>
            <person name="Kim S.B."/>
        </authorList>
    </citation>
    <scope>NUCLEOTIDE SEQUENCE [LARGE SCALE GENOMIC DNA]</scope>
    <source>
        <strain evidence="14 15">MMS17-SY213</strain>
    </source>
</reference>
<dbReference type="SUPFAM" id="SSF55874">
    <property type="entry name" value="ATPase domain of HSP90 chaperone/DNA topoisomerase II/histidine kinase"/>
    <property type="match status" value="1"/>
</dbReference>
<evidence type="ECO:0000256" key="1">
    <source>
        <dbReference type="ARBA" id="ARBA00000085"/>
    </source>
</evidence>
<dbReference type="InterPro" id="IPR003018">
    <property type="entry name" value="GAF"/>
</dbReference>
<feature type="modified residue" description="4-aspartylphosphate" evidence="11">
    <location>
        <position position="670"/>
    </location>
</feature>
<dbReference type="FunFam" id="1.10.287.130:FF:000038">
    <property type="entry name" value="Sensory transduction histidine kinase"/>
    <property type="match status" value="1"/>
</dbReference>
<dbReference type="InterPro" id="IPR004358">
    <property type="entry name" value="Sig_transdc_His_kin-like_C"/>
</dbReference>
<dbReference type="Pfam" id="PF00512">
    <property type="entry name" value="HisKA"/>
    <property type="match status" value="1"/>
</dbReference>